<dbReference type="Proteomes" id="UP000184774">
    <property type="component" value="Unassembled WGS sequence"/>
</dbReference>
<reference evidence="10 11" key="1">
    <citation type="submission" date="2016-12" db="EMBL/GenBank/DDBJ databases">
        <authorList>
            <person name="Song W.-J."/>
            <person name="Kurnit D.M."/>
        </authorList>
    </citation>
    <scope>NUCLEOTIDE SEQUENCE [LARGE SCALE GENOMIC DNA]</scope>
    <source>
        <strain evidence="10 11">CECT 9026</strain>
    </source>
</reference>
<evidence type="ECO:0000256" key="6">
    <source>
        <dbReference type="ARBA" id="ARBA00023136"/>
    </source>
</evidence>
<feature type="transmembrane region" description="Helical" evidence="7">
    <location>
        <begin position="357"/>
        <end position="383"/>
    </location>
</feature>
<reference evidence="9" key="2">
    <citation type="submission" date="2019-11" db="EMBL/GenBank/DDBJ databases">
        <authorList>
            <person name="January G."/>
            <person name="Bunk B."/>
        </authorList>
    </citation>
    <scope>NUCLEOTIDE SEQUENCE</scope>
    <source>
        <strain evidence="9">3.6</strain>
    </source>
</reference>
<comment type="subunit">
    <text evidence="7">The complex comprises the extracytoplasmic solute receptor protein and the two transmembrane proteins.</text>
</comment>
<feature type="transmembrane region" description="Helical" evidence="7">
    <location>
        <begin position="239"/>
        <end position="255"/>
    </location>
</feature>
<evidence type="ECO:0000256" key="5">
    <source>
        <dbReference type="ARBA" id="ARBA00022989"/>
    </source>
</evidence>
<keyword evidence="12" id="KW-1185">Reference proteome</keyword>
<evidence type="ECO:0000256" key="1">
    <source>
        <dbReference type="ARBA" id="ARBA00004429"/>
    </source>
</evidence>
<dbReference type="NCBIfam" id="TIGR00786">
    <property type="entry name" value="dctM"/>
    <property type="match status" value="1"/>
</dbReference>
<comment type="similarity">
    <text evidence="7">Belongs to the TRAP transporter large permease family.</text>
</comment>
<dbReference type="PANTHER" id="PTHR33362:SF3">
    <property type="entry name" value="SIALIC ACID TRAP TRANSPORTER PERMEASE PROTEIN SIAT"/>
    <property type="match status" value="1"/>
</dbReference>
<dbReference type="EMBL" id="CP046269">
    <property type="protein sequence ID" value="QMV16192.1"/>
    <property type="molecule type" value="Genomic_DNA"/>
</dbReference>
<organism evidence="10 11">
    <name type="scientific">Vibrio spartinae</name>
    <dbReference type="NCBI Taxonomy" id="1918945"/>
    <lineage>
        <taxon>Bacteria</taxon>
        <taxon>Pseudomonadati</taxon>
        <taxon>Pseudomonadota</taxon>
        <taxon>Gammaproteobacteria</taxon>
        <taxon>Vibrionales</taxon>
        <taxon>Vibrionaceae</taxon>
        <taxon>Vibrio</taxon>
    </lineage>
</organism>
<evidence type="ECO:0000313" key="9">
    <source>
        <dbReference type="EMBL" id="QMV16192.1"/>
    </source>
</evidence>
<dbReference type="GO" id="GO:0022857">
    <property type="term" value="F:transmembrane transporter activity"/>
    <property type="evidence" value="ECO:0007669"/>
    <property type="project" value="UniProtKB-UniRule"/>
</dbReference>
<dbReference type="AlphaFoldDB" id="A0A1N6M923"/>
<feature type="transmembrane region" description="Helical" evidence="7">
    <location>
        <begin position="312"/>
        <end position="345"/>
    </location>
</feature>
<dbReference type="GO" id="GO:0005886">
    <property type="term" value="C:plasma membrane"/>
    <property type="evidence" value="ECO:0007669"/>
    <property type="project" value="UniProtKB-SubCell"/>
</dbReference>
<keyword evidence="4 7" id="KW-0812">Transmembrane</keyword>
<keyword evidence="3 7" id="KW-0997">Cell inner membrane</keyword>
<keyword evidence="6 7" id="KW-0472">Membrane</keyword>
<reference evidence="9 12" key="3">
    <citation type="journal article" date="2020" name="J. Nat. Prod.">
        <title>Genomics-Metabolomics Profiling Disclosed Marine Vibrio spartinae 3.6 as a Producer of a New Branched Side Chain Prodigiosin.</title>
        <authorList>
            <person name="Vitale G.A."/>
            <person name="Sciarretta M."/>
            <person name="Palma Esposito F."/>
            <person name="January G.G."/>
            <person name="Giaccio M."/>
            <person name="Bunk B."/>
            <person name="Sproer C."/>
            <person name="Bajerski F."/>
            <person name="Power D."/>
            <person name="Festa C."/>
            <person name="Monti M.C."/>
            <person name="D'Auria M.V."/>
            <person name="de Pascale D."/>
        </authorList>
    </citation>
    <scope>NUCLEOTIDE SEQUENCE [LARGE SCALE GENOMIC DNA]</scope>
    <source>
        <strain evidence="9 12">3.6</strain>
    </source>
</reference>
<feature type="transmembrane region" description="Helical" evidence="7">
    <location>
        <begin position="101"/>
        <end position="122"/>
    </location>
</feature>
<gene>
    <name evidence="10" type="primary">siaT_9</name>
    <name evidence="10" type="ORF">VSP9026_03694</name>
    <name evidence="9" type="ORF">Vspart_03577</name>
</gene>
<evidence type="ECO:0000256" key="3">
    <source>
        <dbReference type="ARBA" id="ARBA00022519"/>
    </source>
</evidence>
<evidence type="ECO:0000256" key="7">
    <source>
        <dbReference type="RuleBase" id="RU369079"/>
    </source>
</evidence>
<evidence type="ECO:0000313" key="11">
    <source>
        <dbReference type="Proteomes" id="UP000184774"/>
    </source>
</evidence>
<sequence length="425" mass="44960">MEVIILFATFFILLFVGLPIAITLALASMSYLFLMDIPYTVIPQKMYAGMDSFVLLCVPGFILAGNLMNRGNITEQIINLSNAMVGHIRGGLGLANVAGSMLFGGVSGTAVADTASIGGVMIPGMSKAGYDTPFSAAITAASSTIGPIIPPSVPMIIVGTLTGISVGQMFLAGAIPGLLLGFGMMITVYILAVKRHYPKEEKVTFKQLLIEMRKSSWAVSLTMLILVGIIGGFFTPTEASIVAAFYALIIGLYIYRGLKWRDVPSVLVATAVTSASLLILVGFANVFGWILTSERIPQMIASAILNLSENKYVVLLIINLLLLLVGSFMETIAALIILFPTLLGVATSVGVNPVHFGIIAVLNLMIGLSTPPVGVCLFVASSIGGVSMEKVAKAIVPFLICNIIILLIVTYVPASALWLPGMFYQ</sequence>
<dbReference type="OrthoDB" id="8627919at2"/>
<feature type="transmembrane region" description="Helical" evidence="7">
    <location>
        <begin position="46"/>
        <end position="64"/>
    </location>
</feature>
<evidence type="ECO:0000313" key="10">
    <source>
        <dbReference type="EMBL" id="SIO95941.1"/>
    </source>
</evidence>
<protein>
    <recommendedName>
        <fullName evidence="7">TRAP transporter large permease protein</fullName>
    </recommendedName>
</protein>
<evidence type="ECO:0000313" key="12">
    <source>
        <dbReference type="Proteomes" id="UP000515264"/>
    </source>
</evidence>
<dbReference type="PANTHER" id="PTHR33362">
    <property type="entry name" value="SIALIC ACID TRAP TRANSPORTER PERMEASE PROTEIN SIAT-RELATED"/>
    <property type="match status" value="1"/>
</dbReference>
<dbReference type="Pfam" id="PF06808">
    <property type="entry name" value="DctM"/>
    <property type="match status" value="1"/>
</dbReference>
<feature type="transmembrane region" description="Helical" evidence="7">
    <location>
        <begin position="267"/>
        <end position="292"/>
    </location>
</feature>
<feature type="domain" description="TRAP C4-dicarboxylate transport system permease DctM subunit" evidence="8">
    <location>
        <begin position="7"/>
        <end position="414"/>
    </location>
</feature>
<proteinExistence type="inferred from homology"/>
<dbReference type="InterPro" id="IPR010656">
    <property type="entry name" value="DctM"/>
</dbReference>
<feature type="transmembrane region" description="Helical" evidence="7">
    <location>
        <begin position="214"/>
        <end position="233"/>
    </location>
</feature>
<comment type="function">
    <text evidence="7">Part of the tripartite ATP-independent periplasmic (TRAP) transport system.</text>
</comment>
<comment type="caution">
    <text evidence="7">Lacks conserved residue(s) required for the propagation of feature annotation.</text>
</comment>
<feature type="transmembrane region" description="Helical" evidence="7">
    <location>
        <begin position="395"/>
        <end position="419"/>
    </location>
</feature>
<keyword evidence="2" id="KW-1003">Cell membrane</keyword>
<feature type="transmembrane region" description="Helical" evidence="7">
    <location>
        <begin position="169"/>
        <end position="193"/>
    </location>
</feature>
<evidence type="ECO:0000256" key="2">
    <source>
        <dbReference type="ARBA" id="ARBA00022475"/>
    </source>
</evidence>
<dbReference type="EMBL" id="FSSB01000022">
    <property type="protein sequence ID" value="SIO95941.1"/>
    <property type="molecule type" value="Genomic_DNA"/>
</dbReference>
<keyword evidence="7" id="KW-0813">Transport</keyword>
<dbReference type="PIRSF" id="PIRSF006066">
    <property type="entry name" value="HI0050"/>
    <property type="match status" value="1"/>
</dbReference>
<dbReference type="Proteomes" id="UP000515264">
    <property type="component" value="Chromosome 2"/>
</dbReference>
<accession>A0A1N6M923</accession>
<feature type="transmembrane region" description="Helical" evidence="7">
    <location>
        <begin position="6"/>
        <end position="34"/>
    </location>
</feature>
<evidence type="ECO:0000256" key="4">
    <source>
        <dbReference type="ARBA" id="ARBA00022692"/>
    </source>
</evidence>
<dbReference type="RefSeq" id="WP_074374420.1">
    <property type="nucleotide sequence ID" value="NZ_AP024908.1"/>
</dbReference>
<dbReference type="InterPro" id="IPR004681">
    <property type="entry name" value="TRAP_DctM"/>
</dbReference>
<keyword evidence="5 7" id="KW-1133">Transmembrane helix</keyword>
<comment type="subcellular location">
    <subcellularLocation>
        <location evidence="1 7">Cell inner membrane</location>
        <topology evidence="1 7">Multi-pass membrane protein</topology>
    </subcellularLocation>
</comment>
<name>A0A1N6M923_9VIBR</name>
<evidence type="ECO:0000259" key="8">
    <source>
        <dbReference type="Pfam" id="PF06808"/>
    </source>
</evidence>